<proteinExistence type="predicted"/>
<sequence>MQLLIRYKCAPNTCFQITEDHKSPKFDPSPALAHRDTSRLLVVSYDHVIHWQSRDLSDAPKLYSVWLDRKQKEDNFSCYDWLIDGWA</sequence>
<evidence type="ECO:0000313" key="1">
    <source>
        <dbReference type="EMBL" id="GIY43973.1"/>
    </source>
</evidence>
<comment type="caution">
    <text evidence="1">The sequence shown here is derived from an EMBL/GenBank/DDBJ whole genome shotgun (WGS) entry which is preliminary data.</text>
</comment>
<name>A0AAV4TBF3_CAEEX</name>
<dbReference type="EMBL" id="BPLR01011067">
    <property type="protein sequence ID" value="GIY43973.1"/>
    <property type="molecule type" value="Genomic_DNA"/>
</dbReference>
<evidence type="ECO:0000313" key="2">
    <source>
        <dbReference type="Proteomes" id="UP001054945"/>
    </source>
</evidence>
<dbReference type="Proteomes" id="UP001054945">
    <property type="component" value="Unassembled WGS sequence"/>
</dbReference>
<gene>
    <name evidence="1" type="ORF">CEXT_767751</name>
</gene>
<dbReference type="AlphaFoldDB" id="A0AAV4TBF3"/>
<accession>A0AAV4TBF3</accession>
<reference evidence="1 2" key="1">
    <citation type="submission" date="2021-06" db="EMBL/GenBank/DDBJ databases">
        <title>Caerostris extrusa draft genome.</title>
        <authorList>
            <person name="Kono N."/>
            <person name="Arakawa K."/>
        </authorList>
    </citation>
    <scope>NUCLEOTIDE SEQUENCE [LARGE SCALE GENOMIC DNA]</scope>
</reference>
<protein>
    <submittedName>
        <fullName evidence="1">Uncharacterized protein</fullName>
    </submittedName>
</protein>
<keyword evidence="2" id="KW-1185">Reference proteome</keyword>
<organism evidence="1 2">
    <name type="scientific">Caerostris extrusa</name>
    <name type="common">Bark spider</name>
    <name type="synonym">Caerostris bankana</name>
    <dbReference type="NCBI Taxonomy" id="172846"/>
    <lineage>
        <taxon>Eukaryota</taxon>
        <taxon>Metazoa</taxon>
        <taxon>Ecdysozoa</taxon>
        <taxon>Arthropoda</taxon>
        <taxon>Chelicerata</taxon>
        <taxon>Arachnida</taxon>
        <taxon>Araneae</taxon>
        <taxon>Araneomorphae</taxon>
        <taxon>Entelegynae</taxon>
        <taxon>Araneoidea</taxon>
        <taxon>Araneidae</taxon>
        <taxon>Caerostris</taxon>
    </lineage>
</organism>